<feature type="region of interest" description="Disordered" evidence="1">
    <location>
        <begin position="1"/>
        <end position="22"/>
    </location>
</feature>
<reference evidence="2" key="2">
    <citation type="journal article" date="2023" name="Int. J. Mol. Sci.">
        <title>De Novo Assembly and Annotation of 11 Diverse Shrub Willow (Salix) Genomes Reveals Novel Gene Organization in Sex-Linked Regions.</title>
        <authorList>
            <person name="Hyden B."/>
            <person name="Feng K."/>
            <person name="Yates T.B."/>
            <person name="Jawdy S."/>
            <person name="Cereghino C."/>
            <person name="Smart L.B."/>
            <person name="Muchero W."/>
        </authorList>
    </citation>
    <scope>NUCLEOTIDE SEQUENCE</scope>
    <source>
        <tissue evidence="2">Shoot tip</tissue>
    </source>
</reference>
<feature type="compositionally biased region" description="Polar residues" evidence="1">
    <location>
        <begin position="12"/>
        <end position="22"/>
    </location>
</feature>
<evidence type="ECO:0000313" key="2">
    <source>
        <dbReference type="EMBL" id="KAJ6288027.1"/>
    </source>
</evidence>
<protein>
    <submittedName>
        <fullName evidence="2">Uncharacterized protein</fullName>
    </submittedName>
</protein>
<comment type="caution">
    <text evidence="2">The sequence shown here is derived from an EMBL/GenBank/DDBJ whole genome shotgun (WGS) entry which is preliminary data.</text>
</comment>
<gene>
    <name evidence="2" type="ORF">OIU77_026303</name>
</gene>
<sequence length="83" mass="9032">MASLHIRPASGTERSSYGPGSQNHIKPLAKIYNYQQSSLAMPCMKQGTDYLGPMSLKAQICSSRMEDITVTTSSFPLPNPSLI</sequence>
<evidence type="ECO:0000256" key="1">
    <source>
        <dbReference type="SAM" id="MobiDB-lite"/>
    </source>
</evidence>
<evidence type="ECO:0000313" key="3">
    <source>
        <dbReference type="Proteomes" id="UP001141253"/>
    </source>
</evidence>
<proteinExistence type="predicted"/>
<accession>A0ABQ8ZGG0</accession>
<organism evidence="2 3">
    <name type="scientific">Salix suchowensis</name>
    <dbReference type="NCBI Taxonomy" id="1278906"/>
    <lineage>
        <taxon>Eukaryota</taxon>
        <taxon>Viridiplantae</taxon>
        <taxon>Streptophyta</taxon>
        <taxon>Embryophyta</taxon>
        <taxon>Tracheophyta</taxon>
        <taxon>Spermatophyta</taxon>
        <taxon>Magnoliopsida</taxon>
        <taxon>eudicotyledons</taxon>
        <taxon>Gunneridae</taxon>
        <taxon>Pentapetalae</taxon>
        <taxon>rosids</taxon>
        <taxon>fabids</taxon>
        <taxon>Malpighiales</taxon>
        <taxon>Salicaceae</taxon>
        <taxon>Saliceae</taxon>
        <taxon>Salix</taxon>
    </lineage>
</organism>
<keyword evidence="3" id="KW-1185">Reference proteome</keyword>
<reference evidence="2" key="1">
    <citation type="submission" date="2022-10" db="EMBL/GenBank/DDBJ databases">
        <authorList>
            <person name="Hyden B.L."/>
            <person name="Feng K."/>
            <person name="Yates T."/>
            <person name="Jawdy S."/>
            <person name="Smart L.B."/>
            <person name="Muchero W."/>
        </authorList>
    </citation>
    <scope>NUCLEOTIDE SEQUENCE</scope>
    <source>
        <tissue evidence="2">Shoot tip</tissue>
    </source>
</reference>
<name>A0ABQ8ZGG0_9ROSI</name>
<dbReference type="Proteomes" id="UP001141253">
    <property type="component" value="Unassembled WGS sequence"/>
</dbReference>
<dbReference type="EMBL" id="JAPFFI010000603">
    <property type="protein sequence ID" value="KAJ6288027.1"/>
    <property type="molecule type" value="Genomic_DNA"/>
</dbReference>